<dbReference type="Gene3D" id="3.40.50.150">
    <property type="entry name" value="Vaccinia Virus protein VP39"/>
    <property type="match status" value="1"/>
</dbReference>
<keyword evidence="1" id="KW-0812">Transmembrane</keyword>
<protein>
    <submittedName>
        <fullName evidence="4">Methyltransferase-like protein 7B</fullName>
    </submittedName>
</protein>
<gene>
    <name evidence="4" type="primary">LOC101853006</name>
</gene>
<dbReference type="Pfam" id="PF08241">
    <property type="entry name" value="Methyltransf_11"/>
    <property type="match status" value="1"/>
</dbReference>
<dbReference type="SUPFAM" id="SSF53335">
    <property type="entry name" value="S-adenosyl-L-methionine-dependent methyltransferases"/>
    <property type="match status" value="1"/>
</dbReference>
<dbReference type="InterPro" id="IPR052356">
    <property type="entry name" value="Thiol_S-MT"/>
</dbReference>
<keyword evidence="1" id="KW-0472">Membrane</keyword>
<proteinExistence type="predicted"/>
<evidence type="ECO:0000313" key="4">
    <source>
        <dbReference type="RefSeq" id="XP_005100686.1"/>
    </source>
</evidence>
<evidence type="ECO:0000259" key="2">
    <source>
        <dbReference type="Pfam" id="PF08241"/>
    </source>
</evidence>
<dbReference type="InterPro" id="IPR029063">
    <property type="entry name" value="SAM-dependent_MTases_sf"/>
</dbReference>
<dbReference type="RefSeq" id="XP_005100686.1">
    <property type="nucleotide sequence ID" value="XM_005100629.3"/>
</dbReference>
<keyword evidence="3" id="KW-1185">Reference proteome</keyword>
<dbReference type="CDD" id="cd02440">
    <property type="entry name" value="AdoMet_MTases"/>
    <property type="match status" value="1"/>
</dbReference>
<reference evidence="4" key="1">
    <citation type="submission" date="2025-08" db="UniProtKB">
        <authorList>
            <consortium name="RefSeq"/>
        </authorList>
    </citation>
    <scope>IDENTIFICATION</scope>
</reference>
<dbReference type="InterPro" id="IPR013216">
    <property type="entry name" value="Methyltransf_11"/>
</dbReference>
<dbReference type="Proteomes" id="UP000694888">
    <property type="component" value="Unplaced"/>
</dbReference>
<organism evidence="3 4">
    <name type="scientific">Aplysia californica</name>
    <name type="common">California sea hare</name>
    <dbReference type="NCBI Taxonomy" id="6500"/>
    <lineage>
        <taxon>Eukaryota</taxon>
        <taxon>Metazoa</taxon>
        <taxon>Spiralia</taxon>
        <taxon>Lophotrochozoa</taxon>
        <taxon>Mollusca</taxon>
        <taxon>Gastropoda</taxon>
        <taxon>Heterobranchia</taxon>
        <taxon>Euthyneura</taxon>
        <taxon>Tectipleura</taxon>
        <taxon>Aplysiida</taxon>
        <taxon>Aplysioidea</taxon>
        <taxon>Aplysiidae</taxon>
        <taxon>Aplysia</taxon>
    </lineage>
</organism>
<dbReference type="PANTHER" id="PTHR45036:SF1">
    <property type="entry name" value="METHYLTRANSFERASE LIKE 7A"/>
    <property type="match status" value="1"/>
</dbReference>
<accession>A0ABM0JSU1</accession>
<keyword evidence="1" id="KW-1133">Transmembrane helix</keyword>
<evidence type="ECO:0000313" key="3">
    <source>
        <dbReference type="Proteomes" id="UP000694888"/>
    </source>
</evidence>
<dbReference type="GeneID" id="101853006"/>
<feature type="domain" description="Methyltransferase type 11" evidence="2">
    <location>
        <begin position="84"/>
        <end position="178"/>
    </location>
</feature>
<name>A0ABM0JSU1_APLCA</name>
<dbReference type="PANTHER" id="PTHR45036">
    <property type="entry name" value="METHYLTRANSFERASE LIKE 7B"/>
    <property type="match status" value="1"/>
</dbReference>
<feature type="transmembrane region" description="Helical" evidence="1">
    <location>
        <begin position="6"/>
        <end position="30"/>
    </location>
</feature>
<evidence type="ECO:0000256" key="1">
    <source>
        <dbReference type="SAM" id="Phobius"/>
    </source>
</evidence>
<sequence length="253" mass="29281">MSHFDAALHFCIFYLVFPLLCLWIIAHYVFGMRFKSVKLKFEAAACYYFCGFFHSRLCSKEKVLLFRSLPDLKKKLGVPSLNVLEIGIGSGQNFSLYPQGTKVTALDPNPDHEHFLRKNLERHITFNGFIRAFGENMSQVESESFDAVVCTLTICSVRDPDAVLKEVHRVLKQGGVFYYLEHVAGEKGSFIRSVQDWLQVIWPYFTGGCSVNRETWVYLDKSRFRDVQYRRYSANTWLAFFIRPFLYGTAAKT</sequence>